<evidence type="ECO:0000259" key="1">
    <source>
        <dbReference type="PROSITE" id="PS50075"/>
    </source>
</evidence>
<proteinExistence type="predicted"/>
<dbReference type="InterPro" id="IPR036736">
    <property type="entry name" value="ACP-like_sf"/>
</dbReference>
<keyword evidence="3" id="KW-1185">Reference proteome</keyword>
<dbReference type="Pfam" id="PF00550">
    <property type="entry name" value="PP-binding"/>
    <property type="match status" value="1"/>
</dbReference>
<sequence length="83" mass="9420">MTQAEIQDKLFTIVKTYLPQDVDATAIKSNSHLMNDLNINSAHLVDIALDVEDEFDIILDEKDMENMQTVEDAVRIVQEKITA</sequence>
<dbReference type="OrthoDB" id="771003at2"/>
<dbReference type="PROSITE" id="PS50075">
    <property type="entry name" value="CARRIER"/>
    <property type="match status" value="1"/>
</dbReference>
<dbReference type="Gene3D" id="1.10.1200.10">
    <property type="entry name" value="ACP-like"/>
    <property type="match status" value="1"/>
</dbReference>
<feature type="domain" description="Carrier" evidence="1">
    <location>
        <begin position="4"/>
        <end position="81"/>
    </location>
</feature>
<evidence type="ECO:0000313" key="2">
    <source>
        <dbReference type="EMBL" id="AZQ44366.1"/>
    </source>
</evidence>
<dbReference type="AlphaFoldDB" id="A0A3S9MYN3"/>
<dbReference type="RefSeq" id="WP_126447734.1">
    <property type="nucleotide sequence ID" value="NZ_CP034549.1"/>
</dbReference>
<dbReference type="InterPro" id="IPR009081">
    <property type="entry name" value="PP-bd_ACP"/>
</dbReference>
<dbReference type="KEGG" id="noj:EJ995_08985"/>
<evidence type="ECO:0000313" key="3">
    <source>
        <dbReference type="Proteomes" id="UP000279600"/>
    </source>
</evidence>
<accession>A0A3S9MYN3</accession>
<name>A0A3S9MYN3_9FLAO</name>
<protein>
    <submittedName>
        <fullName evidence="2">Acyl carrier protein</fullName>
    </submittedName>
</protein>
<gene>
    <name evidence="2" type="ORF">EJ995_08985</name>
</gene>
<dbReference type="SUPFAM" id="SSF47336">
    <property type="entry name" value="ACP-like"/>
    <property type="match status" value="1"/>
</dbReference>
<reference evidence="2 3" key="1">
    <citation type="submission" date="2018-12" db="EMBL/GenBank/DDBJ databases">
        <title>Complete genome of Nonlabens sp. MJ115.</title>
        <authorList>
            <person name="Choi H.S."/>
            <person name="Jung J."/>
        </authorList>
    </citation>
    <scope>NUCLEOTIDE SEQUENCE [LARGE SCALE GENOMIC DNA]</scope>
    <source>
        <strain evidence="2 3">MJ115</strain>
    </source>
</reference>
<dbReference type="EMBL" id="CP034549">
    <property type="protein sequence ID" value="AZQ44366.1"/>
    <property type="molecule type" value="Genomic_DNA"/>
</dbReference>
<dbReference type="Proteomes" id="UP000279600">
    <property type="component" value="Chromosome"/>
</dbReference>
<organism evidence="2 3">
    <name type="scientific">Nonlabens ponticola</name>
    <dbReference type="NCBI Taxonomy" id="2496866"/>
    <lineage>
        <taxon>Bacteria</taxon>
        <taxon>Pseudomonadati</taxon>
        <taxon>Bacteroidota</taxon>
        <taxon>Flavobacteriia</taxon>
        <taxon>Flavobacteriales</taxon>
        <taxon>Flavobacteriaceae</taxon>
        <taxon>Nonlabens</taxon>
    </lineage>
</organism>